<evidence type="ECO:0000313" key="1">
    <source>
        <dbReference type="EMBL" id="MBK7417000.1"/>
    </source>
</evidence>
<protein>
    <submittedName>
        <fullName evidence="1">Uncharacterized protein</fullName>
    </submittedName>
</protein>
<dbReference type="EMBL" id="JADJMS010000047">
    <property type="protein sequence ID" value="MBK7417000.1"/>
    <property type="molecule type" value="Genomic_DNA"/>
</dbReference>
<organism evidence="1 2">
    <name type="scientific">Candidatus Dechloromonas phosphorivorans</name>
    <dbReference type="NCBI Taxonomy" id="2899244"/>
    <lineage>
        <taxon>Bacteria</taxon>
        <taxon>Pseudomonadati</taxon>
        <taxon>Pseudomonadota</taxon>
        <taxon>Betaproteobacteria</taxon>
        <taxon>Rhodocyclales</taxon>
        <taxon>Azonexaceae</taxon>
        <taxon>Dechloromonas</taxon>
    </lineage>
</organism>
<evidence type="ECO:0000313" key="2">
    <source>
        <dbReference type="Proteomes" id="UP000739411"/>
    </source>
</evidence>
<dbReference type="Proteomes" id="UP000739411">
    <property type="component" value="Unassembled WGS sequence"/>
</dbReference>
<comment type="caution">
    <text evidence="1">The sequence shown here is derived from an EMBL/GenBank/DDBJ whole genome shotgun (WGS) entry which is preliminary data.</text>
</comment>
<gene>
    <name evidence="1" type="ORF">IPJ38_19755</name>
</gene>
<dbReference type="AlphaFoldDB" id="A0A935KCN0"/>
<name>A0A935KCN0_9RHOO</name>
<proteinExistence type="predicted"/>
<reference evidence="1 2" key="1">
    <citation type="submission" date="2020-10" db="EMBL/GenBank/DDBJ databases">
        <title>Connecting structure to function with the recovery of over 1000 high-quality activated sludge metagenome-assembled genomes encoding full-length rRNA genes using long-read sequencing.</title>
        <authorList>
            <person name="Singleton C.M."/>
            <person name="Petriglieri F."/>
            <person name="Kristensen J.M."/>
            <person name="Kirkegaard R.H."/>
            <person name="Michaelsen T.Y."/>
            <person name="Andersen M.H."/>
            <person name="Karst S.M."/>
            <person name="Dueholm M.S."/>
            <person name="Nielsen P.H."/>
            <person name="Albertsen M."/>
        </authorList>
    </citation>
    <scope>NUCLEOTIDE SEQUENCE [LARGE SCALE GENOMIC DNA]</scope>
    <source>
        <strain evidence="1">EsbW_18-Q3-R4-48_BATAC.463</strain>
    </source>
</reference>
<accession>A0A935KCN0</accession>
<sequence length="129" mass="13436">MSILGFGEQVNRAGIGRFRFAQQQATAIGGAGADFADLLVFGAVFVGVKAADDAPPMAAVDAPLAMNADCLAGEWLAGGIEYDNFNTIFPVDEAQSATLMPTVTLAGQSSTRPRRVWISPFGSLKLISA</sequence>